<evidence type="ECO:0000256" key="11">
    <source>
        <dbReference type="SAM" id="SignalP"/>
    </source>
</evidence>
<keyword evidence="3" id="KW-0813">Transport</keyword>
<dbReference type="GO" id="GO:0009279">
    <property type="term" value="C:cell outer membrane"/>
    <property type="evidence" value="ECO:0007669"/>
    <property type="project" value="UniProtKB-SubCell"/>
</dbReference>
<comment type="caution">
    <text evidence="13">The sequence shown here is derived from an EMBL/GenBank/DDBJ whole genome shotgun (WGS) entry which is preliminary data.</text>
</comment>
<dbReference type="InterPro" id="IPR002299">
    <property type="entry name" value="Porin_Neis"/>
</dbReference>
<keyword evidence="9" id="KW-0472">Membrane</keyword>
<keyword evidence="7" id="KW-0406">Ion transport</keyword>
<organism evidence="13 14">
    <name type="scientific">Aquincola agrisoli</name>
    <dbReference type="NCBI Taxonomy" id="3119538"/>
    <lineage>
        <taxon>Bacteria</taxon>
        <taxon>Pseudomonadati</taxon>
        <taxon>Pseudomonadota</taxon>
        <taxon>Betaproteobacteria</taxon>
        <taxon>Burkholderiales</taxon>
        <taxon>Sphaerotilaceae</taxon>
        <taxon>Aquincola</taxon>
    </lineage>
</organism>
<evidence type="ECO:0000256" key="6">
    <source>
        <dbReference type="ARBA" id="ARBA00022729"/>
    </source>
</evidence>
<keyword evidence="5" id="KW-0812">Transmembrane</keyword>
<evidence type="ECO:0000256" key="1">
    <source>
        <dbReference type="ARBA" id="ARBA00004571"/>
    </source>
</evidence>
<evidence type="ECO:0000256" key="10">
    <source>
        <dbReference type="ARBA" id="ARBA00023237"/>
    </source>
</evidence>
<comment type="subcellular location">
    <subcellularLocation>
        <location evidence="1">Cell outer membrane</location>
        <topology evidence="1">Multi-pass membrane protein</topology>
    </subcellularLocation>
</comment>
<name>A0AAW9QM04_9BURK</name>
<dbReference type="RefSeq" id="WP_332291959.1">
    <property type="nucleotide sequence ID" value="NZ_JAZIBG010000044.1"/>
</dbReference>
<dbReference type="InterPro" id="IPR050298">
    <property type="entry name" value="Gram-neg_bact_OMP"/>
</dbReference>
<dbReference type="InterPro" id="IPR023614">
    <property type="entry name" value="Porin_dom_sf"/>
</dbReference>
<dbReference type="InterPro" id="IPR033900">
    <property type="entry name" value="Gram_neg_porin_domain"/>
</dbReference>
<comment type="subunit">
    <text evidence="2">Homotrimer.</text>
</comment>
<feature type="chain" id="PRO_5043421000" evidence="11">
    <location>
        <begin position="21"/>
        <end position="340"/>
    </location>
</feature>
<keyword evidence="4" id="KW-1134">Transmembrane beta strand</keyword>
<protein>
    <submittedName>
        <fullName evidence="13">Porin</fullName>
    </submittedName>
</protein>
<evidence type="ECO:0000256" key="4">
    <source>
        <dbReference type="ARBA" id="ARBA00022452"/>
    </source>
</evidence>
<sequence length="340" mass="35311">MKRSLLCFAALAAVAGTASAQSSVTVFGILDAGVRYVKNGDRDQVLLSSGGVATSRLGFRGTEDLGGGLKAGFWLESQVNVDAGTSATKFWHRRSTVSLSGNFGEVRLGRDFSPTYRVATASDPFSDTGIGAIANVFSASSINGGAYATHTRLDNSVSYFLPATLGGFYGQLTAAAGEGASGTKLYGGLIGYKAGPLDVSAGYSETEVTDDDNVKYGALAAAYDFGMLKLMGGWSQLKYIGAKENHYNIGALVPLGSGTVRASYVHSEGKGGAFTADGRKNEADLFAIGYVHDLSKRTAVYSNFSYIKNKGGAQFVVSGGPALNGGDKSRGLDVGIKHSF</sequence>
<evidence type="ECO:0000256" key="8">
    <source>
        <dbReference type="ARBA" id="ARBA00023114"/>
    </source>
</evidence>
<accession>A0AAW9QM04</accession>
<gene>
    <name evidence="13" type="ORF">V4F39_21260</name>
</gene>
<evidence type="ECO:0000256" key="5">
    <source>
        <dbReference type="ARBA" id="ARBA00022692"/>
    </source>
</evidence>
<evidence type="ECO:0000313" key="13">
    <source>
        <dbReference type="EMBL" id="MEF7616459.1"/>
    </source>
</evidence>
<evidence type="ECO:0000313" key="14">
    <source>
        <dbReference type="Proteomes" id="UP001336250"/>
    </source>
</evidence>
<dbReference type="PRINTS" id="PR00184">
    <property type="entry name" value="NEISSPPORIN"/>
</dbReference>
<dbReference type="Gene3D" id="2.40.160.10">
    <property type="entry name" value="Porin"/>
    <property type="match status" value="1"/>
</dbReference>
<dbReference type="GO" id="GO:0046930">
    <property type="term" value="C:pore complex"/>
    <property type="evidence" value="ECO:0007669"/>
    <property type="project" value="UniProtKB-KW"/>
</dbReference>
<dbReference type="Proteomes" id="UP001336250">
    <property type="component" value="Unassembled WGS sequence"/>
</dbReference>
<keyword evidence="14" id="KW-1185">Reference proteome</keyword>
<proteinExistence type="predicted"/>
<evidence type="ECO:0000256" key="7">
    <source>
        <dbReference type="ARBA" id="ARBA00023065"/>
    </source>
</evidence>
<keyword evidence="6 11" id="KW-0732">Signal</keyword>
<dbReference type="GO" id="GO:0015288">
    <property type="term" value="F:porin activity"/>
    <property type="evidence" value="ECO:0007669"/>
    <property type="project" value="UniProtKB-KW"/>
</dbReference>
<evidence type="ECO:0000256" key="2">
    <source>
        <dbReference type="ARBA" id="ARBA00011233"/>
    </source>
</evidence>
<feature type="signal peptide" evidence="11">
    <location>
        <begin position="1"/>
        <end position="20"/>
    </location>
</feature>
<dbReference type="EMBL" id="JAZIBG010000044">
    <property type="protein sequence ID" value="MEF7616459.1"/>
    <property type="molecule type" value="Genomic_DNA"/>
</dbReference>
<feature type="domain" description="Porin" evidence="12">
    <location>
        <begin position="9"/>
        <end position="311"/>
    </location>
</feature>
<keyword evidence="10" id="KW-0998">Cell outer membrane</keyword>
<evidence type="ECO:0000256" key="9">
    <source>
        <dbReference type="ARBA" id="ARBA00023136"/>
    </source>
</evidence>
<reference evidence="13 14" key="1">
    <citation type="submission" date="2024-02" db="EMBL/GenBank/DDBJ databases">
        <title>Genome sequence of Aquincola sp. MAHUQ-54.</title>
        <authorList>
            <person name="Huq M.A."/>
        </authorList>
    </citation>
    <scope>NUCLEOTIDE SEQUENCE [LARGE SCALE GENOMIC DNA]</scope>
    <source>
        <strain evidence="13 14">MAHUQ-54</strain>
    </source>
</reference>
<dbReference type="AlphaFoldDB" id="A0AAW9QM04"/>
<evidence type="ECO:0000259" key="12">
    <source>
        <dbReference type="Pfam" id="PF13609"/>
    </source>
</evidence>
<dbReference type="PANTHER" id="PTHR34501">
    <property type="entry name" value="PROTEIN YDDL-RELATED"/>
    <property type="match status" value="1"/>
</dbReference>
<keyword evidence="8" id="KW-0626">Porin</keyword>
<dbReference type="SUPFAM" id="SSF56935">
    <property type="entry name" value="Porins"/>
    <property type="match status" value="1"/>
</dbReference>
<dbReference type="CDD" id="cd00342">
    <property type="entry name" value="gram_neg_porins"/>
    <property type="match status" value="1"/>
</dbReference>
<dbReference type="GO" id="GO:0006811">
    <property type="term" value="P:monoatomic ion transport"/>
    <property type="evidence" value="ECO:0007669"/>
    <property type="project" value="UniProtKB-KW"/>
</dbReference>
<dbReference type="PANTHER" id="PTHR34501:SF9">
    <property type="entry name" value="MAJOR OUTER MEMBRANE PROTEIN P.IA"/>
    <property type="match status" value="1"/>
</dbReference>
<dbReference type="Pfam" id="PF13609">
    <property type="entry name" value="Porin_4"/>
    <property type="match status" value="1"/>
</dbReference>
<evidence type="ECO:0000256" key="3">
    <source>
        <dbReference type="ARBA" id="ARBA00022448"/>
    </source>
</evidence>